<comment type="caution">
    <text evidence="1">The sequence shown here is derived from an EMBL/GenBank/DDBJ whole genome shotgun (WGS) entry which is preliminary data.</text>
</comment>
<name>A0A7W9MRT0_9ACTN</name>
<proteinExistence type="predicted"/>
<accession>A0A7W9MRT0</accession>
<dbReference type="RefSeq" id="WP_184793335.1">
    <property type="nucleotide sequence ID" value="NZ_JACHMY010000001.1"/>
</dbReference>
<dbReference type="Proteomes" id="UP000549971">
    <property type="component" value="Unassembled WGS sequence"/>
</dbReference>
<keyword evidence="2" id="KW-1185">Reference proteome</keyword>
<dbReference type="AlphaFoldDB" id="A0A7W9MRT0"/>
<reference evidence="1 2" key="1">
    <citation type="submission" date="2020-08" db="EMBL/GenBank/DDBJ databases">
        <title>Sequencing the genomes of 1000 actinobacteria strains.</title>
        <authorList>
            <person name="Klenk H.-P."/>
        </authorList>
    </citation>
    <scope>NUCLEOTIDE SEQUENCE [LARGE SCALE GENOMIC DNA]</scope>
    <source>
        <strain evidence="1 2">DSM 28967</strain>
    </source>
</reference>
<organism evidence="1 2">
    <name type="scientific">Kribbella italica</name>
    <dbReference type="NCBI Taxonomy" id="1540520"/>
    <lineage>
        <taxon>Bacteria</taxon>
        <taxon>Bacillati</taxon>
        <taxon>Actinomycetota</taxon>
        <taxon>Actinomycetes</taxon>
        <taxon>Propionibacteriales</taxon>
        <taxon>Kribbellaceae</taxon>
        <taxon>Kribbella</taxon>
    </lineage>
</organism>
<sequence length="282" mass="30513">MTNENTTITVEDLAGLEALPTGTEFRGIGRFFSLARTSHGVGLANSSTEYTTNHIANTYLPAEITNPETLGSFAGVGDRVRIVREYEVEGRGEFDGELGEVAEVHPGQTWSYSVKTDTGPLIGAMVVELTDTPKPTEPVVATAVKVGDRVRIVREFEEGTSRYDGRPGTLTRIDPDSQAFPYSVTLDDGDYDIFFQVEPLIEPGAEPTLEYPLVNDAAGLNALPGGSIVVPLAEGYSPRMFYGAGFSDDQAGWRCFADNSFDLTDQTLELALDEGVLVVYQP</sequence>
<dbReference type="EMBL" id="JACHMY010000001">
    <property type="protein sequence ID" value="MBB5833447.1"/>
    <property type="molecule type" value="Genomic_DNA"/>
</dbReference>
<evidence type="ECO:0000313" key="2">
    <source>
        <dbReference type="Proteomes" id="UP000549971"/>
    </source>
</evidence>
<gene>
    <name evidence="1" type="ORF">HDA39_000181</name>
</gene>
<evidence type="ECO:0000313" key="1">
    <source>
        <dbReference type="EMBL" id="MBB5833447.1"/>
    </source>
</evidence>
<protein>
    <submittedName>
        <fullName evidence="1">Uncharacterized protein</fullName>
    </submittedName>
</protein>